<dbReference type="STRING" id="22663.A0A2I0JPX9"/>
<evidence type="ECO:0000256" key="2">
    <source>
        <dbReference type="ARBA" id="ARBA00024341"/>
    </source>
</evidence>
<feature type="compositionally biased region" description="Polar residues" evidence="4">
    <location>
        <begin position="381"/>
        <end position="391"/>
    </location>
</feature>
<dbReference type="EMBL" id="PGOL01001404">
    <property type="protein sequence ID" value="PKI58345.1"/>
    <property type="molecule type" value="Genomic_DNA"/>
</dbReference>
<dbReference type="PANTHER" id="PTHR32295:SF126">
    <property type="entry name" value="PROTEIN IQ-DOMAIN 8"/>
    <property type="match status" value="1"/>
</dbReference>
<evidence type="ECO:0000313" key="5">
    <source>
        <dbReference type="EMBL" id="PKI58345.1"/>
    </source>
</evidence>
<comment type="function">
    <text evidence="3">May be involved in cooperative interactions with calmodulins or calmodulin-like proteins. Recruits calmodulin proteins to microtubules, thus being a potential scaffold in cellular signaling and trafficking. May associate with nucleic acids and regulate gene expression at the transcriptional or post-transcriptional level.</text>
</comment>
<dbReference type="AlphaFoldDB" id="A0A2I0JPX9"/>
<organism evidence="5 6">
    <name type="scientific">Punica granatum</name>
    <name type="common">Pomegranate</name>
    <dbReference type="NCBI Taxonomy" id="22663"/>
    <lineage>
        <taxon>Eukaryota</taxon>
        <taxon>Viridiplantae</taxon>
        <taxon>Streptophyta</taxon>
        <taxon>Embryophyta</taxon>
        <taxon>Tracheophyta</taxon>
        <taxon>Spermatophyta</taxon>
        <taxon>Magnoliopsida</taxon>
        <taxon>eudicotyledons</taxon>
        <taxon>Gunneridae</taxon>
        <taxon>Pentapetalae</taxon>
        <taxon>rosids</taxon>
        <taxon>malvids</taxon>
        <taxon>Myrtales</taxon>
        <taxon>Lythraceae</taxon>
        <taxon>Punica</taxon>
    </lineage>
</organism>
<dbReference type="CDD" id="cd23767">
    <property type="entry name" value="IQCD"/>
    <property type="match status" value="1"/>
</dbReference>
<accession>A0A2I0JPX9</accession>
<dbReference type="InterPro" id="IPR000048">
    <property type="entry name" value="IQ_motif_EF-hand-BS"/>
</dbReference>
<keyword evidence="6" id="KW-1185">Reference proteome</keyword>
<dbReference type="Gene3D" id="1.20.5.190">
    <property type="match status" value="1"/>
</dbReference>
<dbReference type="Pfam" id="PF00612">
    <property type="entry name" value="IQ"/>
    <property type="match status" value="2"/>
</dbReference>
<name>A0A2I0JPX9_PUNGR</name>
<protein>
    <recommendedName>
        <fullName evidence="7">Protein IQ-DOMAIN 1-like</fullName>
    </recommendedName>
</protein>
<comment type="caution">
    <text evidence="5">The sequence shown here is derived from an EMBL/GenBank/DDBJ whole genome shotgun (WGS) entry which is preliminary data.</text>
</comment>
<gene>
    <name evidence="5" type="ORF">CRG98_021283</name>
</gene>
<dbReference type="Proteomes" id="UP000233551">
    <property type="component" value="Unassembled WGS sequence"/>
</dbReference>
<feature type="region of interest" description="Disordered" evidence="4">
    <location>
        <begin position="101"/>
        <end position="125"/>
    </location>
</feature>
<evidence type="ECO:0000313" key="6">
    <source>
        <dbReference type="Proteomes" id="UP000233551"/>
    </source>
</evidence>
<dbReference type="SMART" id="SM00015">
    <property type="entry name" value="IQ"/>
    <property type="match status" value="2"/>
</dbReference>
<evidence type="ECO:0000256" key="1">
    <source>
        <dbReference type="ARBA" id="ARBA00022860"/>
    </source>
</evidence>
<dbReference type="InterPro" id="IPR027417">
    <property type="entry name" value="P-loop_NTPase"/>
</dbReference>
<dbReference type="GO" id="GO:0005516">
    <property type="term" value="F:calmodulin binding"/>
    <property type="evidence" value="ECO:0007669"/>
    <property type="project" value="UniProtKB-KW"/>
</dbReference>
<evidence type="ECO:0008006" key="7">
    <source>
        <dbReference type="Google" id="ProtNLM"/>
    </source>
</evidence>
<comment type="similarity">
    <text evidence="2">Belongs to the IQD family.</text>
</comment>
<feature type="region of interest" description="Disordered" evidence="4">
    <location>
        <begin position="369"/>
        <end position="393"/>
    </location>
</feature>
<evidence type="ECO:0000256" key="4">
    <source>
        <dbReference type="SAM" id="MobiDB-lite"/>
    </source>
</evidence>
<dbReference type="PANTHER" id="PTHR32295">
    <property type="entry name" value="IQ-DOMAIN 5-RELATED"/>
    <property type="match status" value="1"/>
</dbReference>
<reference evidence="5 6" key="1">
    <citation type="submission" date="2017-11" db="EMBL/GenBank/DDBJ databases">
        <title>De-novo sequencing of pomegranate (Punica granatum L.) genome.</title>
        <authorList>
            <person name="Akparov Z."/>
            <person name="Amiraslanov A."/>
            <person name="Hajiyeva S."/>
            <person name="Abbasov M."/>
            <person name="Kaur K."/>
            <person name="Hamwieh A."/>
            <person name="Solovyev V."/>
            <person name="Salamov A."/>
            <person name="Braich B."/>
            <person name="Kosarev P."/>
            <person name="Mahmoud A."/>
            <person name="Hajiyev E."/>
            <person name="Babayeva S."/>
            <person name="Izzatullayeva V."/>
            <person name="Mammadov A."/>
            <person name="Mammadov A."/>
            <person name="Sharifova S."/>
            <person name="Ojaghi J."/>
            <person name="Eynullazada K."/>
            <person name="Bayramov B."/>
            <person name="Abdulazimova A."/>
            <person name="Shahmuradov I."/>
        </authorList>
    </citation>
    <scope>NUCLEOTIDE SEQUENCE [LARGE SCALE GENOMIC DNA]</scope>
    <source>
        <strain evidence="6">cv. AG2017</strain>
        <tissue evidence="5">Leaf</tissue>
    </source>
</reference>
<sequence>MHHFKDHYSTFERRGELGLEDGFILPTLEQPTSHFEDKYPRGSLWTQILLVSFSLMGASGKWLKSLISHKKSPQSDPENAGLAEKGKKKWRLWRSASDSLTLNKDPKVGPMAQSELSSSSSSSHDPALTAAMATLARAPPKNFIAVKREWAAIRIQTAFRAFLARRALRALKAVVRIQAIFRGRQVRKQAAVTLRCMQALVRVQALVRAQCSGMSSDERKPDPIKQAEQGWCNSPGTLEEVRSKLQMRQEAAIKRERAMAYSQSQQQLRSGASPMRVNKAACPLRNQQFDKNGGSDWSWLERWMASKPWENRFLAERTGDFSTGSHSLSSEFDSVKVRRNNMTTKVSAAKPPFLGPITSSFSDPISGSVYGETSTSTSTSEASRTPMTGESTLEKPGYMYLTESSRAKLRAYKYANLHNMRSHLTADSQFCNKSMALSSCGDTRSIADSNPNPLVFFSQDLYPAQHSEGQICTSNRRF</sequence>
<dbReference type="PROSITE" id="PS50096">
    <property type="entry name" value="IQ"/>
    <property type="match status" value="2"/>
</dbReference>
<evidence type="ECO:0000256" key="3">
    <source>
        <dbReference type="ARBA" id="ARBA00045534"/>
    </source>
</evidence>
<proteinExistence type="inferred from homology"/>
<dbReference type="SUPFAM" id="SSF52540">
    <property type="entry name" value="P-loop containing nucleoside triphosphate hydrolases"/>
    <property type="match status" value="1"/>
</dbReference>
<keyword evidence="1" id="KW-0112">Calmodulin-binding</keyword>